<gene>
    <name evidence="2" type="ORF">IAB16_04305</name>
</gene>
<feature type="domain" description="NAD(P)-binding" evidence="1">
    <location>
        <begin position="1"/>
        <end position="123"/>
    </location>
</feature>
<dbReference type="PANTHER" id="PTHR43000">
    <property type="entry name" value="DTDP-D-GLUCOSE 4,6-DEHYDRATASE-RELATED"/>
    <property type="match status" value="1"/>
</dbReference>
<dbReference type="InterPro" id="IPR036291">
    <property type="entry name" value="NAD(P)-bd_dom_sf"/>
</dbReference>
<dbReference type="Gene3D" id="3.40.50.720">
    <property type="entry name" value="NAD(P)-binding Rossmann-like Domain"/>
    <property type="match status" value="1"/>
</dbReference>
<evidence type="ECO:0000259" key="1">
    <source>
        <dbReference type="Pfam" id="PF16363"/>
    </source>
</evidence>
<sequence length="134" mass="14956">NNYGMNQYPEKLIPLAVKNILCGKPVPVYGDGGNVRDWIAVEDHSEAVYTVLERGRSGEVYNVGGGNERTNLEIVDGIIGILDRGSREFVRDRAGHDRRYALDTAKIYAEFGWKPKVPFEEGLIRTVQGYAKKG</sequence>
<protein>
    <submittedName>
        <fullName evidence="2">GDP-mannose 4,6-dehydratase</fullName>
    </submittedName>
</protein>
<proteinExistence type="predicted"/>
<evidence type="ECO:0000313" key="3">
    <source>
        <dbReference type="Proteomes" id="UP000727857"/>
    </source>
</evidence>
<dbReference type="EMBL" id="JADINF010000108">
    <property type="protein sequence ID" value="MBO8424219.1"/>
    <property type="molecule type" value="Genomic_DNA"/>
</dbReference>
<dbReference type="AlphaFoldDB" id="A0A940DGX4"/>
<accession>A0A940DGX4</accession>
<reference evidence="2" key="1">
    <citation type="submission" date="2020-10" db="EMBL/GenBank/DDBJ databases">
        <authorList>
            <person name="Gilroy R."/>
        </authorList>
    </citation>
    <scope>NUCLEOTIDE SEQUENCE</scope>
    <source>
        <strain evidence="2">517</strain>
    </source>
</reference>
<name>A0A940DGX4_9FIRM</name>
<dbReference type="Proteomes" id="UP000727857">
    <property type="component" value="Unassembled WGS sequence"/>
</dbReference>
<dbReference type="SUPFAM" id="SSF51735">
    <property type="entry name" value="NAD(P)-binding Rossmann-fold domains"/>
    <property type="match status" value="1"/>
</dbReference>
<dbReference type="Gene3D" id="3.90.25.10">
    <property type="entry name" value="UDP-galactose 4-epimerase, domain 1"/>
    <property type="match status" value="1"/>
</dbReference>
<organism evidence="2 3">
    <name type="scientific">Candidatus Stercoripulliclostridium pullicola</name>
    <dbReference type="NCBI Taxonomy" id="2840953"/>
    <lineage>
        <taxon>Bacteria</taxon>
        <taxon>Bacillati</taxon>
        <taxon>Bacillota</taxon>
        <taxon>Clostridia</taxon>
        <taxon>Eubacteriales</taxon>
        <taxon>Candidatus Stercoripulliclostridium</taxon>
    </lineage>
</organism>
<feature type="non-terminal residue" evidence="2">
    <location>
        <position position="1"/>
    </location>
</feature>
<reference evidence="2" key="2">
    <citation type="journal article" date="2021" name="PeerJ">
        <title>Extensive microbial diversity within the chicken gut microbiome revealed by metagenomics and culture.</title>
        <authorList>
            <person name="Gilroy R."/>
            <person name="Ravi A."/>
            <person name="Getino M."/>
            <person name="Pursley I."/>
            <person name="Horton D.L."/>
            <person name="Alikhan N.F."/>
            <person name="Baker D."/>
            <person name="Gharbi K."/>
            <person name="Hall N."/>
            <person name="Watson M."/>
            <person name="Adriaenssens E.M."/>
            <person name="Foster-Nyarko E."/>
            <person name="Jarju S."/>
            <person name="Secka A."/>
            <person name="Antonio M."/>
            <person name="Oren A."/>
            <person name="Chaudhuri R.R."/>
            <person name="La Ragione R."/>
            <person name="Hildebrand F."/>
            <person name="Pallen M.J."/>
        </authorList>
    </citation>
    <scope>NUCLEOTIDE SEQUENCE</scope>
    <source>
        <strain evidence="2">517</strain>
    </source>
</reference>
<dbReference type="InterPro" id="IPR016040">
    <property type="entry name" value="NAD(P)-bd_dom"/>
</dbReference>
<comment type="caution">
    <text evidence="2">The sequence shown here is derived from an EMBL/GenBank/DDBJ whole genome shotgun (WGS) entry which is preliminary data.</text>
</comment>
<dbReference type="Pfam" id="PF16363">
    <property type="entry name" value="GDP_Man_Dehyd"/>
    <property type="match status" value="1"/>
</dbReference>
<evidence type="ECO:0000313" key="2">
    <source>
        <dbReference type="EMBL" id="MBO8424219.1"/>
    </source>
</evidence>